<comment type="caution">
    <text evidence="2">The sequence shown here is derived from an EMBL/GenBank/DDBJ whole genome shotgun (WGS) entry which is preliminary data.</text>
</comment>
<dbReference type="Proteomes" id="UP000276301">
    <property type="component" value="Unassembled WGS sequence"/>
</dbReference>
<gene>
    <name evidence="2" type="ORF">D4A47_12600</name>
</gene>
<reference evidence="2 3" key="1">
    <citation type="submission" date="2018-10" db="EMBL/GenBank/DDBJ databases">
        <title>Anaerotruncus faecis sp. nov., isolated from human feces.</title>
        <authorList>
            <person name="Wang Y.-J."/>
        </authorList>
    </citation>
    <scope>NUCLEOTIDE SEQUENCE [LARGE SCALE GENOMIC DNA]</scope>
    <source>
        <strain evidence="2 3">22A2-44</strain>
    </source>
</reference>
<evidence type="ECO:0000256" key="1">
    <source>
        <dbReference type="SAM" id="Phobius"/>
    </source>
</evidence>
<dbReference type="EMBL" id="RCHT01000037">
    <property type="protein sequence ID" value="RLL08101.1"/>
    <property type="molecule type" value="Genomic_DNA"/>
</dbReference>
<accession>A0A498CJD0</accession>
<feature type="transmembrane region" description="Helical" evidence="1">
    <location>
        <begin position="134"/>
        <end position="157"/>
    </location>
</feature>
<feature type="transmembrane region" description="Helical" evidence="1">
    <location>
        <begin position="184"/>
        <end position="203"/>
    </location>
</feature>
<feature type="transmembrane region" description="Helical" evidence="1">
    <location>
        <begin position="102"/>
        <end position="128"/>
    </location>
</feature>
<keyword evidence="1" id="KW-0472">Membrane</keyword>
<feature type="transmembrane region" description="Helical" evidence="1">
    <location>
        <begin position="20"/>
        <end position="41"/>
    </location>
</feature>
<name>A0A498CJD0_9FIRM</name>
<keyword evidence="1" id="KW-1133">Transmembrane helix</keyword>
<feature type="transmembrane region" description="Helical" evidence="1">
    <location>
        <begin position="237"/>
        <end position="256"/>
    </location>
</feature>
<dbReference type="AlphaFoldDB" id="A0A498CJD0"/>
<protein>
    <submittedName>
        <fullName evidence="2">Uncharacterized protein</fullName>
    </submittedName>
</protein>
<feature type="transmembrane region" description="Helical" evidence="1">
    <location>
        <begin position="70"/>
        <end position="90"/>
    </location>
</feature>
<proteinExistence type="predicted"/>
<keyword evidence="3" id="KW-1185">Reference proteome</keyword>
<organism evidence="2 3">
    <name type="scientific">Anaerotruncus massiliensis</name>
    <name type="common">ex Liu et al. 2021</name>
    <dbReference type="NCBI Taxonomy" id="2321404"/>
    <lineage>
        <taxon>Bacteria</taxon>
        <taxon>Bacillati</taxon>
        <taxon>Bacillota</taxon>
        <taxon>Clostridia</taxon>
        <taxon>Eubacteriales</taxon>
        <taxon>Oscillospiraceae</taxon>
        <taxon>Anaerotruncus</taxon>
    </lineage>
</organism>
<evidence type="ECO:0000313" key="3">
    <source>
        <dbReference type="Proteomes" id="UP000276301"/>
    </source>
</evidence>
<sequence length="270" mass="28601">MRLQSAERWETLPGWARRFVLPACLLLAAAGVRSLLTRLIYPPGTFGIGSLSAWMDQAGVYARLQEFARFLRPFGLLHALALALVITRLLRRPAGRARTFAAFLLLAALNPLCLGPLSALTAPVAALLFSDAAWGAPVFAAVSAFHSAAGAALPLLITRLVLDRVRWFYPDGPGWGSLGRGTKCALWVFLAVLVGALGLLSLAEALSTLQQLDLLAGGGGSLLNALSLRGGPLRRNLLPQNLAVAALTVVLANLIFRAPEGARTEGPARE</sequence>
<evidence type="ECO:0000313" key="2">
    <source>
        <dbReference type="EMBL" id="RLL08101.1"/>
    </source>
</evidence>
<keyword evidence="1" id="KW-0812">Transmembrane</keyword>
<dbReference type="RefSeq" id="WP_121587541.1">
    <property type="nucleotide sequence ID" value="NZ_RCHT01000037.1"/>
</dbReference>